<proteinExistence type="predicted"/>
<reference evidence="1" key="1">
    <citation type="journal article" date="2021" name="Proc. Natl. Acad. Sci. U.S.A.">
        <title>A Catalog of Tens of Thousands of Viruses from Human Metagenomes Reveals Hidden Associations with Chronic Diseases.</title>
        <authorList>
            <person name="Tisza M.J."/>
            <person name="Buck C.B."/>
        </authorList>
    </citation>
    <scope>NUCLEOTIDE SEQUENCE</scope>
    <source>
        <strain evidence="1">Ct2D011</strain>
    </source>
</reference>
<protein>
    <submittedName>
        <fullName evidence="1">Uncharacterized protein</fullName>
    </submittedName>
</protein>
<accession>A0A8S5V965</accession>
<dbReference type="EMBL" id="BK016226">
    <property type="protein sequence ID" value="DAG03260.1"/>
    <property type="molecule type" value="Genomic_DNA"/>
</dbReference>
<name>A0A8S5V965_9CAUD</name>
<evidence type="ECO:0000313" key="1">
    <source>
        <dbReference type="EMBL" id="DAG03260.1"/>
    </source>
</evidence>
<sequence length="66" mass="7386">MTFTFTMDAFPGYTKFDGTHKVLAAIQIIEDDISEEESLRANCDSKKVSEILDDSTTITVTHLSKE</sequence>
<organism evidence="1">
    <name type="scientific">Siphoviridae sp. ct2D011</name>
    <dbReference type="NCBI Taxonomy" id="2825314"/>
    <lineage>
        <taxon>Viruses</taxon>
        <taxon>Duplodnaviria</taxon>
        <taxon>Heunggongvirae</taxon>
        <taxon>Uroviricota</taxon>
        <taxon>Caudoviricetes</taxon>
    </lineage>
</organism>